<evidence type="ECO:0000313" key="2">
    <source>
        <dbReference type="Proteomes" id="UP000308600"/>
    </source>
</evidence>
<accession>A0ACD3BBC7</accession>
<proteinExistence type="predicted"/>
<keyword evidence="2" id="KW-1185">Reference proteome</keyword>
<dbReference type="Proteomes" id="UP000308600">
    <property type="component" value="Unassembled WGS sequence"/>
</dbReference>
<protein>
    <submittedName>
        <fullName evidence="1">Tyrosinase</fullName>
    </submittedName>
</protein>
<sequence length="351" mass="39635">MKTLNFSSLLPSFILLLSSISLTFAAPPPTPTCKQLTPRREWRTLSKEQKTEWISSIKCLGSIRHHRLSYTAQGTFLKGSPSLYDDFAYAHSAMDKSAHFNPYFLPWHRWFIYIFDLRLRETCGYKGPTPYWDWTQDAADLKAAPVFDPSPTAGLGETGSCSPEEDCVITSGALLPPDFVLLFPIPHQLRRNLSYNTWADLGGGLHNTSLSLENIEKNVKGNVGDFFKFQRVMTRIHSHIHNFVGGDLAGECPAPIQEDECDSLGGYTPNDPIFWLHHGQLDRLWSEWQKASPKNYNNFAGVPLGAKNLTNSSYWPNATVDHILEFDRVAAGVPVSMTFNHEQPPFCYTYE</sequence>
<reference evidence="1 2" key="1">
    <citation type="journal article" date="2019" name="Nat. Ecol. Evol.">
        <title>Megaphylogeny resolves global patterns of mushroom evolution.</title>
        <authorList>
            <person name="Varga T."/>
            <person name="Krizsan K."/>
            <person name="Foldi C."/>
            <person name="Dima B."/>
            <person name="Sanchez-Garcia M."/>
            <person name="Sanchez-Ramirez S."/>
            <person name="Szollosi G.J."/>
            <person name="Szarkandi J.G."/>
            <person name="Papp V."/>
            <person name="Albert L."/>
            <person name="Andreopoulos W."/>
            <person name="Angelini C."/>
            <person name="Antonin V."/>
            <person name="Barry K.W."/>
            <person name="Bougher N.L."/>
            <person name="Buchanan P."/>
            <person name="Buyck B."/>
            <person name="Bense V."/>
            <person name="Catcheside P."/>
            <person name="Chovatia M."/>
            <person name="Cooper J."/>
            <person name="Damon W."/>
            <person name="Desjardin D."/>
            <person name="Finy P."/>
            <person name="Geml J."/>
            <person name="Haridas S."/>
            <person name="Hughes K."/>
            <person name="Justo A."/>
            <person name="Karasinski D."/>
            <person name="Kautmanova I."/>
            <person name="Kiss B."/>
            <person name="Kocsube S."/>
            <person name="Kotiranta H."/>
            <person name="LaButti K.M."/>
            <person name="Lechner B.E."/>
            <person name="Liimatainen K."/>
            <person name="Lipzen A."/>
            <person name="Lukacs Z."/>
            <person name="Mihaltcheva S."/>
            <person name="Morgado L.N."/>
            <person name="Niskanen T."/>
            <person name="Noordeloos M.E."/>
            <person name="Ohm R.A."/>
            <person name="Ortiz-Santana B."/>
            <person name="Ovrebo C."/>
            <person name="Racz N."/>
            <person name="Riley R."/>
            <person name="Savchenko A."/>
            <person name="Shiryaev A."/>
            <person name="Soop K."/>
            <person name="Spirin V."/>
            <person name="Szebenyi C."/>
            <person name="Tomsovsky M."/>
            <person name="Tulloss R.E."/>
            <person name="Uehling J."/>
            <person name="Grigoriev I.V."/>
            <person name="Vagvolgyi C."/>
            <person name="Papp T."/>
            <person name="Martin F.M."/>
            <person name="Miettinen O."/>
            <person name="Hibbett D.S."/>
            <person name="Nagy L.G."/>
        </authorList>
    </citation>
    <scope>NUCLEOTIDE SEQUENCE [LARGE SCALE GENOMIC DNA]</scope>
    <source>
        <strain evidence="1 2">NL-1719</strain>
    </source>
</reference>
<name>A0ACD3BBC7_9AGAR</name>
<dbReference type="EMBL" id="ML208264">
    <property type="protein sequence ID" value="TFK75150.1"/>
    <property type="molecule type" value="Genomic_DNA"/>
</dbReference>
<evidence type="ECO:0000313" key="1">
    <source>
        <dbReference type="EMBL" id="TFK75150.1"/>
    </source>
</evidence>
<organism evidence="1 2">
    <name type="scientific">Pluteus cervinus</name>
    <dbReference type="NCBI Taxonomy" id="181527"/>
    <lineage>
        <taxon>Eukaryota</taxon>
        <taxon>Fungi</taxon>
        <taxon>Dikarya</taxon>
        <taxon>Basidiomycota</taxon>
        <taxon>Agaricomycotina</taxon>
        <taxon>Agaricomycetes</taxon>
        <taxon>Agaricomycetidae</taxon>
        <taxon>Agaricales</taxon>
        <taxon>Pluteineae</taxon>
        <taxon>Pluteaceae</taxon>
        <taxon>Pluteus</taxon>
    </lineage>
</organism>
<gene>
    <name evidence="1" type="ORF">BDN72DRAFT_832465</name>
</gene>